<name>A0A0M0BQM0_9ARCH</name>
<evidence type="ECO:0000313" key="3">
    <source>
        <dbReference type="Proteomes" id="UP000037210"/>
    </source>
</evidence>
<dbReference type="InterPro" id="IPR045865">
    <property type="entry name" value="ACT-like_dom_sf"/>
</dbReference>
<dbReference type="InterPro" id="IPR027271">
    <property type="entry name" value="Acetolactate_synth/TF_NikR_C"/>
</dbReference>
<proteinExistence type="predicted"/>
<accession>A0A0M0BQM0</accession>
<feature type="domain" description="Transcription factor NikR nickel binding C-terminal" evidence="1">
    <location>
        <begin position="2"/>
        <end position="62"/>
    </location>
</feature>
<dbReference type="SUPFAM" id="SSF55021">
    <property type="entry name" value="ACT-like"/>
    <property type="match status" value="1"/>
</dbReference>
<dbReference type="EMBL" id="LFWZ01000019">
    <property type="protein sequence ID" value="KON30882.1"/>
    <property type="molecule type" value="Genomic_DNA"/>
</dbReference>
<reference evidence="2 3" key="1">
    <citation type="submission" date="2015-06" db="EMBL/GenBank/DDBJ databases">
        <title>New insights into the roles of widespread benthic archaea in carbon and nitrogen cycling.</title>
        <authorList>
            <person name="Lazar C.S."/>
            <person name="Baker B.J."/>
            <person name="Seitz K.W."/>
            <person name="Hyde A.S."/>
            <person name="Dick G.J."/>
            <person name="Hinrichs K.-U."/>
            <person name="Teske A.P."/>
        </authorList>
    </citation>
    <scope>NUCLEOTIDE SEQUENCE [LARGE SCALE GENOMIC DNA]</scope>
    <source>
        <strain evidence="2">DG-45</strain>
    </source>
</reference>
<dbReference type="Pfam" id="PF08753">
    <property type="entry name" value="NikR_C"/>
    <property type="match status" value="1"/>
</dbReference>
<dbReference type="AlphaFoldDB" id="A0A0M0BQM0"/>
<dbReference type="Proteomes" id="UP000037210">
    <property type="component" value="Unassembled WGS sequence"/>
</dbReference>
<gene>
    <name evidence="2" type="ORF">AC482_02775</name>
</gene>
<protein>
    <recommendedName>
        <fullName evidence="1">Transcription factor NikR nickel binding C-terminal domain-containing protein</fullName>
    </recommendedName>
</protein>
<comment type="caution">
    <text evidence="2">The sequence shown here is derived from an EMBL/GenBank/DDBJ whole genome shotgun (WGS) entry which is preliminary data.</text>
</comment>
<dbReference type="Gene3D" id="3.30.70.1150">
    <property type="entry name" value="ACT-like. Chain A, domain 2"/>
    <property type="match status" value="1"/>
</dbReference>
<sequence length="65" mass="7123">MTEEIAAVRHGFRGVISSVQQRYVEENKVLEVVGVEGDAGEIKRLTQELMALKGVKQVKASIISP</sequence>
<evidence type="ECO:0000259" key="1">
    <source>
        <dbReference type="Pfam" id="PF08753"/>
    </source>
</evidence>
<dbReference type="InterPro" id="IPR014864">
    <property type="entry name" value="TF_NikR_Ni-bd_C"/>
</dbReference>
<organism evidence="2 3">
    <name type="scientific">miscellaneous Crenarchaeota group-15 archaeon DG-45</name>
    <dbReference type="NCBI Taxonomy" id="1685127"/>
    <lineage>
        <taxon>Archaea</taxon>
        <taxon>Candidatus Bathyarchaeota</taxon>
        <taxon>MCG-15</taxon>
    </lineage>
</organism>
<evidence type="ECO:0000313" key="2">
    <source>
        <dbReference type="EMBL" id="KON30882.1"/>
    </source>
</evidence>